<gene>
    <name evidence="1" type="ORF">LOM8899_04535</name>
</gene>
<accession>A0A238LNJ8</accession>
<dbReference type="EMBL" id="FXZK01000029">
    <property type="protein sequence ID" value="SMY10360.1"/>
    <property type="molecule type" value="Genomic_DNA"/>
</dbReference>
<dbReference type="AlphaFoldDB" id="A0A238LNJ8"/>
<evidence type="ECO:0000313" key="2">
    <source>
        <dbReference type="Proteomes" id="UP000201613"/>
    </source>
</evidence>
<dbReference type="CDD" id="cd02440">
    <property type="entry name" value="AdoMet_MTases"/>
    <property type="match status" value="1"/>
</dbReference>
<keyword evidence="2" id="KW-1185">Reference proteome</keyword>
<organism evidence="1 2">
    <name type="scientific">Flavimaricola marinus</name>
    <dbReference type="NCBI Taxonomy" id="1819565"/>
    <lineage>
        <taxon>Bacteria</taxon>
        <taxon>Pseudomonadati</taxon>
        <taxon>Pseudomonadota</taxon>
        <taxon>Alphaproteobacteria</taxon>
        <taxon>Rhodobacterales</taxon>
        <taxon>Paracoccaceae</taxon>
        <taxon>Flavimaricola</taxon>
    </lineage>
</organism>
<proteinExistence type="predicted"/>
<evidence type="ECO:0000313" key="1">
    <source>
        <dbReference type="EMBL" id="SMY10360.1"/>
    </source>
</evidence>
<reference evidence="2" key="1">
    <citation type="submission" date="2017-05" db="EMBL/GenBank/DDBJ databases">
        <authorList>
            <person name="Rodrigo-Torres L."/>
            <person name="Arahal R. D."/>
            <person name="Lucena T."/>
        </authorList>
    </citation>
    <scope>NUCLEOTIDE SEQUENCE [LARGE SCALE GENOMIC DNA]</scope>
    <source>
        <strain evidence="2">CECT 8899</strain>
    </source>
</reference>
<name>A0A238LNJ8_9RHOB</name>
<dbReference type="Gene3D" id="3.40.50.150">
    <property type="entry name" value="Vaccinia Virus protein VP39"/>
    <property type="match status" value="1"/>
</dbReference>
<dbReference type="Proteomes" id="UP000201613">
    <property type="component" value="Unassembled WGS sequence"/>
</dbReference>
<sequence length="565" mass="63651">MVTAADIDSIRRIVSDHGSDSVTVELGPWLGAISTAIADITNLHVVDNFKWTKHHAKKVPKKIEPGESFRPYYETIIAGFGQSVTIHSCDFETFTWESGAIDVVVIDAPKSAKMLKLCLQSVLPYLNDDGEILLKHGLSPLYTDMANYVALLASEGVLSIPEQTVEASLTVLRLSKGPRSSRFEEIDSEAPLPMSGNPIEKAVHLHADHGFRFYAAVDAARRNAWTLAINELSKMKPNTKLLRVWDKIEPVLHKLTNDDDGLTNFSEIVEVHHSQAPKAKLPVAFHKSAALAQRGYWLNNAANAWRSASYRPDIIERAYDYGYLNWPSKVREIVAGKDVLDVGCGPGLHGIGYLVAGAKSYLGLDPIVKPDVDRVKNLTARTKDPFGWTPNQISALIEPWHVSPQAVGDTDKVRRFDMATLHNVTEHLHQLDEIFADIAIRLRKGGKILYNHHNFYCWNGHHLPPKKVGKIDTSDPKQRDMIDWGHVEYDPAPEHYIARGLNRIRLDEIIAITEKYFEIEVSEEIPSRPDTGVNRLTDEIRRRYPYLTDRDFLTQNLFCLARLRD</sequence>
<dbReference type="Pfam" id="PF13489">
    <property type="entry name" value="Methyltransf_23"/>
    <property type="match status" value="1"/>
</dbReference>
<dbReference type="SUPFAM" id="SSF53335">
    <property type="entry name" value="S-adenosyl-L-methionine-dependent methyltransferases"/>
    <property type="match status" value="2"/>
</dbReference>
<evidence type="ECO:0008006" key="3">
    <source>
        <dbReference type="Google" id="ProtNLM"/>
    </source>
</evidence>
<dbReference type="InterPro" id="IPR029063">
    <property type="entry name" value="SAM-dependent_MTases_sf"/>
</dbReference>
<protein>
    <recommendedName>
        <fullName evidence="3">Methyltransferase domain protein</fullName>
    </recommendedName>
</protein>